<reference evidence="2" key="1">
    <citation type="journal article" date="2011" name="PLoS ONE">
        <title>The entomopathogenic bacterial endosymbionts xenorhabdus and photorhabdus: convergent lifestyles from divergent genomes.</title>
        <authorList>
            <person name="Chaston J.M."/>
            <person name="Suen G."/>
            <person name="Tucker S.L."/>
            <person name="Andersen A.W."/>
            <person name="Bhasin A."/>
            <person name="Bode E."/>
            <person name="Bode H.B."/>
            <person name="Brachmann A.O."/>
            <person name="Cowles C.E."/>
            <person name="Cowles K.N."/>
            <person name="Darby C."/>
            <person name="de Leon L."/>
            <person name="Drace K."/>
            <person name="Du Z."/>
            <person name="Givaudan A."/>
            <person name="Herbert Tran E.E."/>
            <person name="Jewell K.A."/>
            <person name="Knack J.J."/>
            <person name="Krasomil-Osterfeld K.C."/>
            <person name="Kukor R."/>
            <person name="Lanois A."/>
            <person name="Latreille P."/>
            <person name="Leimgruber N.K."/>
            <person name="Lipke C.M."/>
            <person name="Liu R."/>
            <person name="Lu X."/>
            <person name="Martens E.C."/>
            <person name="Marri P.R."/>
            <person name="Medigue C."/>
            <person name="Menard M.L."/>
            <person name="Miller N.M."/>
            <person name="Morales-Soto N."/>
            <person name="Norton S."/>
            <person name="Ogier J.C."/>
            <person name="Orchard S.S."/>
            <person name="Park D."/>
            <person name="Park Y."/>
            <person name="Qurollo B.A."/>
            <person name="Sugar D.R."/>
            <person name="Richards G.R."/>
            <person name="Rouy Z."/>
            <person name="Slominski B."/>
            <person name="Slominski K."/>
            <person name="Snyder H."/>
            <person name="Tjaden B.C."/>
            <person name="van der Hoeven R."/>
            <person name="Welch R.D."/>
            <person name="Wheeler C."/>
            <person name="Xiang B."/>
            <person name="Barbazuk B."/>
            <person name="Gaudriault S."/>
            <person name="Goodner B."/>
            <person name="Slater S.C."/>
            <person name="Forst S."/>
            <person name="Goldman B.S."/>
            <person name="Goodrich-Blair H."/>
        </authorList>
    </citation>
    <scope>NUCLEOTIDE SEQUENCE [LARGE SCALE GENOMIC DNA]</scope>
    <source>
        <strain evidence="2">SS-2004</strain>
    </source>
</reference>
<evidence type="ECO:0000256" key="1">
    <source>
        <dbReference type="SAM" id="Phobius"/>
    </source>
</evidence>
<dbReference type="HOGENOM" id="CLU_2372044_0_0_6"/>
<feature type="transmembrane region" description="Helical" evidence="1">
    <location>
        <begin position="37"/>
        <end position="59"/>
    </location>
</feature>
<organism evidence="2 3">
    <name type="scientific">Xenorhabdus bovienii (strain SS-2004)</name>
    <name type="common">Xenorhabdus nematophila subsp. bovienii</name>
    <dbReference type="NCBI Taxonomy" id="406818"/>
    <lineage>
        <taxon>Bacteria</taxon>
        <taxon>Pseudomonadati</taxon>
        <taxon>Pseudomonadota</taxon>
        <taxon>Gammaproteobacteria</taxon>
        <taxon>Enterobacterales</taxon>
        <taxon>Morganellaceae</taxon>
        <taxon>Xenorhabdus</taxon>
    </lineage>
</organism>
<dbReference type="KEGG" id="xbo:XBJ1_1930"/>
<keyword evidence="1" id="KW-1133">Transmembrane helix</keyword>
<keyword evidence="1" id="KW-0812">Transmembrane</keyword>
<evidence type="ECO:0000313" key="3">
    <source>
        <dbReference type="Proteomes" id="UP000002045"/>
    </source>
</evidence>
<evidence type="ECO:0000313" key="2">
    <source>
        <dbReference type="EMBL" id="CBJ81056.1"/>
    </source>
</evidence>
<name>D3V2U1_XENBS</name>
<dbReference type="EMBL" id="FN667741">
    <property type="protein sequence ID" value="CBJ81056.1"/>
    <property type="molecule type" value="Genomic_DNA"/>
</dbReference>
<gene>
    <name evidence="2" type="ordered locus">XBJ1_1930</name>
</gene>
<keyword evidence="1" id="KW-0472">Membrane</keyword>
<sequence>MAHRHTLVEMMCCVDVITVHVPCDEPVSALCLKNSPLFRVIFGILLLATIPLVFIEGYLPTFFKVKQGKSAMSVVVEVLLSSLLKYFQFLEGCIE</sequence>
<dbReference type="AlphaFoldDB" id="D3V2U1"/>
<protein>
    <submittedName>
        <fullName evidence="2">Uncharacterized protein</fullName>
    </submittedName>
</protein>
<dbReference type="Proteomes" id="UP000002045">
    <property type="component" value="Chromosome"/>
</dbReference>
<accession>D3V2U1</accession>
<proteinExistence type="predicted"/>